<dbReference type="AlphaFoldDB" id="A0A9D1PLE4"/>
<dbReference type="GO" id="GO:0002949">
    <property type="term" value="P:tRNA threonylcarbamoyladenosine modification"/>
    <property type="evidence" value="ECO:0007669"/>
    <property type="project" value="InterPro"/>
</dbReference>
<organism evidence="2 3">
    <name type="scientific">Candidatus Pseudogracilibacillus intestinigallinarum</name>
    <dbReference type="NCBI Taxonomy" id="2838742"/>
    <lineage>
        <taxon>Bacteria</taxon>
        <taxon>Bacillati</taxon>
        <taxon>Bacillota</taxon>
        <taxon>Bacilli</taxon>
        <taxon>Bacillales</taxon>
        <taxon>Bacillaceae</taxon>
        <taxon>Pseudogracilibacillus</taxon>
    </lineage>
</organism>
<dbReference type="GO" id="GO:0005829">
    <property type="term" value="C:cytosol"/>
    <property type="evidence" value="ECO:0007669"/>
    <property type="project" value="TreeGrafter"/>
</dbReference>
<dbReference type="EMBL" id="DXHX01000084">
    <property type="protein sequence ID" value="HIV74551.1"/>
    <property type="molecule type" value="Genomic_DNA"/>
</dbReference>
<dbReference type="GO" id="GO:0061711">
    <property type="term" value="F:tRNA N(6)-L-threonylcarbamoyladenine synthase activity"/>
    <property type="evidence" value="ECO:0007669"/>
    <property type="project" value="UniProtKB-EC"/>
</dbReference>
<dbReference type="Pfam" id="PF00814">
    <property type="entry name" value="TsaD"/>
    <property type="match status" value="1"/>
</dbReference>
<reference evidence="2" key="1">
    <citation type="journal article" date="2021" name="PeerJ">
        <title>Extensive microbial diversity within the chicken gut microbiome revealed by metagenomics and culture.</title>
        <authorList>
            <person name="Gilroy R."/>
            <person name="Ravi A."/>
            <person name="Getino M."/>
            <person name="Pursley I."/>
            <person name="Horton D.L."/>
            <person name="Alikhan N.F."/>
            <person name="Baker D."/>
            <person name="Gharbi K."/>
            <person name="Hall N."/>
            <person name="Watson M."/>
            <person name="Adriaenssens E.M."/>
            <person name="Foster-Nyarko E."/>
            <person name="Jarju S."/>
            <person name="Secka A."/>
            <person name="Antonio M."/>
            <person name="Oren A."/>
            <person name="Chaudhuri R.R."/>
            <person name="La Ragione R."/>
            <person name="Hildebrand F."/>
            <person name="Pallen M.J."/>
        </authorList>
    </citation>
    <scope>NUCLEOTIDE SEQUENCE</scope>
    <source>
        <strain evidence="2">CHK169-2315</strain>
    </source>
</reference>
<dbReference type="NCBIfam" id="TIGR03725">
    <property type="entry name" value="T6A_YeaZ"/>
    <property type="match status" value="1"/>
</dbReference>
<evidence type="ECO:0000259" key="1">
    <source>
        <dbReference type="Pfam" id="PF00814"/>
    </source>
</evidence>
<dbReference type="CDD" id="cd24032">
    <property type="entry name" value="ASKHA_NBD_TsaB"/>
    <property type="match status" value="1"/>
</dbReference>
<gene>
    <name evidence="2" type="primary">tsaB</name>
    <name evidence="2" type="ORF">H9895_05645</name>
</gene>
<dbReference type="Gene3D" id="3.30.420.40">
    <property type="match status" value="2"/>
</dbReference>
<keyword evidence="2" id="KW-0808">Transferase</keyword>
<dbReference type="Proteomes" id="UP000823937">
    <property type="component" value="Unassembled WGS sequence"/>
</dbReference>
<feature type="domain" description="Gcp-like" evidence="1">
    <location>
        <begin position="32"/>
        <end position="148"/>
    </location>
</feature>
<keyword evidence="2" id="KW-0012">Acyltransferase</keyword>
<proteinExistence type="predicted"/>
<dbReference type="EC" id="2.3.1.234" evidence="2"/>
<dbReference type="InterPro" id="IPR043129">
    <property type="entry name" value="ATPase_NBD"/>
</dbReference>
<dbReference type="PANTHER" id="PTHR11735">
    <property type="entry name" value="TRNA N6-ADENOSINE THREONYLCARBAMOYLTRANSFERASE"/>
    <property type="match status" value="1"/>
</dbReference>
<dbReference type="InterPro" id="IPR000905">
    <property type="entry name" value="Gcp-like_dom"/>
</dbReference>
<sequence>MNILAIDTSNDVLGIAIQKDDKVVAEWMTHIKKDHSSRLMPAIVYAMEQVQMAPDQLDSIVVSQGPGSYTGTRIGVTTAKTLAWSLEKPIYPVSSLETLAYNGVFQKGYIVPFFDARRQTVFTALYYSDGTSLQLVKEETNIPMETWLEELKDLGETVMFLSPHLVIFQEMIEAKKMNHFYLPNSIFHTPRPSNMFMLMKTSEVAHSVAPNYLRITEAEANLLKQKKEQSDET</sequence>
<reference evidence="2" key="2">
    <citation type="submission" date="2021-04" db="EMBL/GenBank/DDBJ databases">
        <authorList>
            <person name="Gilroy R."/>
        </authorList>
    </citation>
    <scope>NUCLEOTIDE SEQUENCE</scope>
    <source>
        <strain evidence="2">CHK169-2315</strain>
    </source>
</reference>
<comment type="caution">
    <text evidence="2">The sequence shown here is derived from an EMBL/GenBank/DDBJ whole genome shotgun (WGS) entry which is preliminary data.</text>
</comment>
<dbReference type="InterPro" id="IPR022496">
    <property type="entry name" value="T6A_TsaB"/>
</dbReference>
<protein>
    <submittedName>
        <fullName evidence="2">tRNA (Adenosine(37)-N6)-threonylcarbamoyltransferase complex dimerization subunit type 1 TsaB</fullName>
        <ecNumber evidence="2">2.3.1.234</ecNumber>
    </submittedName>
</protein>
<evidence type="ECO:0000313" key="2">
    <source>
        <dbReference type="EMBL" id="HIV74551.1"/>
    </source>
</evidence>
<name>A0A9D1PLE4_9BACI</name>
<evidence type="ECO:0000313" key="3">
    <source>
        <dbReference type="Proteomes" id="UP000823937"/>
    </source>
</evidence>
<accession>A0A9D1PLE4</accession>
<dbReference type="PANTHER" id="PTHR11735:SF11">
    <property type="entry name" value="TRNA THREONYLCARBAMOYLADENOSINE BIOSYNTHESIS PROTEIN TSAB"/>
    <property type="match status" value="1"/>
</dbReference>
<dbReference type="SUPFAM" id="SSF53067">
    <property type="entry name" value="Actin-like ATPase domain"/>
    <property type="match status" value="2"/>
</dbReference>